<dbReference type="RefSeq" id="WP_172167117.1">
    <property type="nucleotide sequence ID" value="NZ_CP053564.1"/>
</dbReference>
<sequence length="47" mass="4987">MTSLSAGPTQFETADTQYMGADILGEPRVCMPNLSFTFDASRQGATA</sequence>
<proteinExistence type="predicted"/>
<gene>
    <name evidence="1" type="ORF">HOP40_33400</name>
</gene>
<dbReference type="KEGG" id="pbro:HOP40_33400"/>
<accession>A0A6M6JSH9</accession>
<evidence type="ECO:0000313" key="1">
    <source>
        <dbReference type="EMBL" id="QJY50056.1"/>
    </source>
</evidence>
<evidence type="ECO:0000313" key="2">
    <source>
        <dbReference type="Proteomes" id="UP000505377"/>
    </source>
</evidence>
<dbReference type="Proteomes" id="UP000505377">
    <property type="component" value="Chromosome"/>
</dbReference>
<keyword evidence="2" id="KW-1185">Reference proteome</keyword>
<dbReference type="EMBL" id="CP053564">
    <property type="protein sequence ID" value="QJY50056.1"/>
    <property type="molecule type" value="Genomic_DNA"/>
</dbReference>
<name>A0A6M6JSH9_9PSEU</name>
<protein>
    <submittedName>
        <fullName evidence="1">Uncharacterized protein</fullName>
    </submittedName>
</protein>
<reference evidence="1 2" key="1">
    <citation type="submission" date="2020-05" db="EMBL/GenBank/DDBJ databases">
        <authorList>
            <person name="Mo P."/>
        </authorList>
    </citation>
    <scope>NUCLEOTIDE SEQUENCE [LARGE SCALE GENOMIC DNA]</scope>
    <source>
        <strain evidence="1 2">Gen01</strain>
    </source>
</reference>
<organism evidence="1 2">
    <name type="scientific">Pseudonocardia broussonetiae</name>
    <dbReference type="NCBI Taxonomy" id="2736640"/>
    <lineage>
        <taxon>Bacteria</taxon>
        <taxon>Bacillati</taxon>
        <taxon>Actinomycetota</taxon>
        <taxon>Actinomycetes</taxon>
        <taxon>Pseudonocardiales</taxon>
        <taxon>Pseudonocardiaceae</taxon>
        <taxon>Pseudonocardia</taxon>
    </lineage>
</organism>
<dbReference type="AlphaFoldDB" id="A0A6M6JSH9"/>